<organism evidence="1 2">
    <name type="scientific">Portunus trituberculatus</name>
    <name type="common">Swimming crab</name>
    <name type="synonym">Neptunus trituberculatus</name>
    <dbReference type="NCBI Taxonomy" id="210409"/>
    <lineage>
        <taxon>Eukaryota</taxon>
        <taxon>Metazoa</taxon>
        <taxon>Ecdysozoa</taxon>
        <taxon>Arthropoda</taxon>
        <taxon>Crustacea</taxon>
        <taxon>Multicrustacea</taxon>
        <taxon>Malacostraca</taxon>
        <taxon>Eumalacostraca</taxon>
        <taxon>Eucarida</taxon>
        <taxon>Decapoda</taxon>
        <taxon>Pleocyemata</taxon>
        <taxon>Brachyura</taxon>
        <taxon>Eubrachyura</taxon>
        <taxon>Portunoidea</taxon>
        <taxon>Portunidae</taxon>
        <taxon>Portuninae</taxon>
        <taxon>Portunus</taxon>
    </lineage>
</organism>
<name>A0A5B7CIM4_PORTR</name>
<dbReference type="EMBL" id="VSRR010000053">
    <property type="protein sequence ID" value="MPC09058.1"/>
    <property type="molecule type" value="Genomic_DNA"/>
</dbReference>
<keyword evidence="2" id="KW-1185">Reference proteome</keyword>
<accession>A0A5B7CIM4</accession>
<reference evidence="1 2" key="1">
    <citation type="submission" date="2019-05" db="EMBL/GenBank/DDBJ databases">
        <title>Another draft genome of Portunus trituberculatus and its Hox gene families provides insights of decapod evolution.</title>
        <authorList>
            <person name="Jeong J.-H."/>
            <person name="Song I."/>
            <person name="Kim S."/>
            <person name="Choi T."/>
            <person name="Kim D."/>
            <person name="Ryu S."/>
            <person name="Kim W."/>
        </authorList>
    </citation>
    <scope>NUCLEOTIDE SEQUENCE [LARGE SCALE GENOMIC DNA]</scope>
    <source>
        <tissue evidence="1">Muscle</tissue>
    </source>
</reference>
<sequence>MKDLVQYKGMRHLGGSITFRGAPRDTGSEDSDTSLLQYIAGVSRSLPCLSSSVTTPPSLCGFVSRETRASRHCKHTICRAAAGCVARAGTLAAKGEEERPQQLPSSRLILPPDLSDSFFPQSQRERSFTTLALLLSLVFASLYCQQVE</sequence>
<gene>
    <name evidence="1" type="ORF">E2C01_001660</name>
</gene>
<protein>
    <submittedName>
        <fullName evidence="1">Uncharacterized protein</fullName>
    </submittedName>
</protein>
<dbReference type="AlphaFoldDB" id="A0A5B7CIM4"/>
<comment type="caution">
    <text evidence="1">The sequence shown here is derived from an EMBL/GenBank/DDBJ whole genome shotgun (WGS) entry which is preliminary data.</text>
</comment>
<dbReference type="Proteomes" id="UP000324222">
    <property type="component" value="Unassembled WGS sequence"/>
</dbReference>
<evidence type="ECO:0000313" key="1">
    <source>
        <dbReference type="EMBL" id="MPC09058.1"/>
    </source>
</evidence>
<evidence type="ECO:0000313" key="2">
    <source>
        <dbReference type="Proteomes" id="UP000324222"/>
    </source>
</evidence>
<proteinExistence type="predicted"/>